<keyword evidence="2" id="KW-1185">Reference proteome</keyword>
<reference evidence="1" key="1">
    <citation type="submission" date="2023-10" db="EMBL/GenBank/DDBJ databases">
        <authorList>
            <person name="Domelevo Entfellner J.-B."/>
        </authorList>
    </citation>
    <scope>NUCLEOTIDE SEQUENCE</scope>
</reference>
<dbReference type="Proteomes" id="UP001189624">
    <property type="component" value="Chromosome 3"/>
</dbReference>
<protein>
    <submittedName>
        <fullName evidence="1">Uncharacterized protein</fullName>
    </submittedName>
</protein>
<feature type="non-terminal residue" evidence="1">
    <location>
        <position position="73"/>
    </location>
</feature>
<proteinExistence type="predicted"/>
<dbReference type="EMBL" id="OY731400">
    <property type="protein sequence ID" value="CAJ1938963.1"/>
    <property type="molecule type" value="Genomic_DNA"/>
</dbReference>
<accession>A0AA86VCB4</accession>
<name>A0AA86VCB4_9FABA</name>
<dbReference type="Gramene" id="rna-AYBTSS11_LOCUS8882">
    <property type="protein sequence ID" value="CAJ1938963.1"/>
    <property type="gene ID" value="gene-AYBTSS11_LOCUS8882"/>
</dbReference>
<organism evidence="1 2">
    <name type="scientific">Sphenostylis stenocarpa</name>
    <dbReference type="NCBI Taxonomy" id="92480"/>
    <lineage>
        <taxon>Eukaryota</taxon>
        <taxon>Viridiplantae</taxon>
        <taxon>Streptophyta</taxon>
        <taxon>Embryophyta</taxon>
        <taxon>Tracheophyta</taxon>
        <taxon>Spermatophyta</taxon>
        <taxon>Magnoliopsida</taxon>
        <taxon>eudicotyledons</taxon>
        <taxon>Gunneridae</taxon>
        <taxon>Pentapetalae</taxon>
        <taxon>rosids</taxon>
        <taxon>fabids</taxon>
        <taxon>Fabales</taxon>
        <taxon>Fabaceae</taxon>
        <taxon>Papilionoideae</taxon>
        <taxon>50 kb inversion clade</taxon>
        <taxon>NPAAA clade</taxon>
        <taxon>indigoferoid/millettioid clade</taxon>
        <taxon>Phaseoleae</taxon>
        <taxon>Sphenostylis</taxon>
    </lineage>
</organism>
<sequence>MVTILEVGWNGTGLKVAEVTWYVAGLGLGLINNVSPRKVRSTRDINFEDENDAPTISKRYARVVQNDDSERGD</sequence>
<evidence type="ECO:0000313" key="1">
    <source>
        <dbReference type="EMBL" id="CAJ1938963.1"/>
    </source>
</evidence>
<gene>
    <name evidence="1" type="ORF">AYBTSS11_LOCUS8882</name>
</gene>
<dbReference type="AlphaFoldDB" id="A0AA86VCB4"/>
<evidence type="ECO:0000313" key="2">
    <source>
        <dbReference type="Proteomes" id="UP001189624"/>
    </source>
</evidence>